<organism evidence="2 3">
    <name type="scientific">Algoriphagus oliviformis</name>
    <dbReference type="NCBI Taxonomy" id="2811231"/>
    <lineage>
        <taxon>Bacteria</taxon>
        <taxon>Pseudomonadati</taxon>
        <taxon>Bacteroidota</taxon>
        <taxon>Cytophagia</taxon>
        <taxon>Cytophagales</taxon>
        <taxon>Cyclobacteriaceae</taxon>
        <taxon>Algoriphagus</taxon>
    </lineage>
</organism>
<proteinExistence type="predicted"/>
<feature type="chain" id="PRO_5045599560" evidence="1">
    <location>
        <begin position="20"/>
        <end position="539"/>
    </location>
</feature>
<reference evidence="2 3" key="1">
    <citation type="submission" date="2021-03" db="EMBL/GenBank/DDBJ databases">
        <title>novel species isolated from a fishpond in China.</title>
        <authorList>
            <person name="Lu H."/>
            <person name="Cai Z."/>
        </authorList>
    </citation>
    <scope>NUCLEOTIDE SEQUENCE [LARGE SCALE GENOMIC DNA]</scope>
    <source>
        <strain evidence="2 3">H41</strain>
    </source>
</reference>
<name>A0ABS3C6U7_9BACT</name>
<keyword evidence="3" id="KW-1185">Reference proteome</keyword>
<dbReference type="Proteomes" id="UP000664317">
    <property type="component" value="Unassembled WGS sequence"/>
</dbReference>
<dbReference type="EMBL" id="JAFKCT010000006">
    <property type="protein sequence ID" value="MBN7812291.1"/>
    <property type="molecule type" value="Genomic_DNA"/>
</dbReference>
<evidence type="ECO:0000256" key="1">
    <source>
        <dbReference type="SAM" id="SignalP"/>
    </source>
</evidence>
<gene>
    <name evidence="2" type="ORF">J0A68_15160</name>
</gene>
<feature type="signal peptide" evidence="1">
    <location>
        <begin position="1"/>
        <end position="19"/>
    </location>
</feature>
<comment type="caution">
    <text evidence="2">The sequence shown here is derived from an EMBL/GenBank/DDBJ whole genome shotgun (WGS) entry which is preliminary data.</text>
</comment>
<protein>
    <submittedName>
        <fullName evidence="2">Transcriptional regulator</fullName>
    </submittedName>
</protein>
<accession>A0ABS3C6U7</accession>
<evidence type="ECO:0000313" key="3">
    <source>
        <dbReference type="Proteomes" id="UP000664317"/>
    </source>
</evidence>
<evidence type="ECO:0000313" key="2">
    <source>
        <dbReference type="EMBL" id="MBN7812291.1"/>
    </source>
</evidence>
<sequence length="539" mass="62514">MKNYLIVLFLVLCTSPLLAQVKFTERFEVQGEPNDPTFEMMRIEEGLVSFRSHQGRGFSAKKTFQFFVSDLDLKSKGLVELEMRPGYEMVGYDTEGNNLFVLMAKGYSSTADKYILQVNLESNQGFEFPAENLLAIELVEFLVQNRKAVFMGNAEGRPVLQIFDLDTKSIHTVQGVYGNNTQVLQIRKMPELEALEVVISRRGQYKNRETSILTFDMLGNLVREIKVDQFGSQDQEILDGMLLADQNYQQVMIGSYGLDGRSAYQGMYIMEINEFGEYGFKLYTLEDFPNFFNYLPEKQKSKRDESVMKELDKSKIPLIRNTYAVRDVRQVKDAYYIYFDQVNIVSNGGRRPGGWTSTNTYRYDRINRMGYAPYYMDPFISPNTTPIQTFASINEYQYESAHFVKVSKEGHVLWDNAATYDGFVTTYPEPFGEIAIVGDDLYHLYAENDLIKASFFRNGEKVFEHLEFELELPNENERINYTDFETLRLVHWYDRYFILTGQQSIRGLNASNQAEERTVFFMSKILVDGDLYQPEEARD</sequence>
<dbReference type="RefSeq" id="WP_206579061.1">
    <property type="nucleotide sequence ID" value="NZ_JAFKCT010000006.1"/>
</dbReference>
<keyword evidence="1" id="KW-0732">Signal</keyword>